<dbReference type="EMBL" id="RBKT01000001">
    <property type="protein sequence ID" value="RKR86824.1"/>
    <property type="molecule type" value="Genomic_DNA"/>
</dbReference>
<dbReference type="Pfam" id="PF12680">
    <property type="entry name" value="SnoaL_2"/>
    <property type="match status" value="1"/>
</dbReference>
<feature type="domain" description="SnoaL-like" evidence="1">
    <location>
        <begin position="24"/>
        <end position="118"/>
    </location>
</feature>
<accession>A0A495JEL4</accession>
<dbReference type="AlphaFoldDB" id="A0A495JEL4"/>
<dbReference type="OrthoDB" id="1256785at2"/>
<gene>
    <name evidence="2" type="ORF">BDK92_1092</name>
</gene>
<evidence type="ECO:0000313" key="3">
    <source>
        <dbReference type="Proteomes" id="UP000277671"/>
    </source>
</evidence>
<evidence type="ECO:0000259" key="1">
    <source>
        <dbReference type="Pfam" id="PF12680"/>
    </source>
</evidence>
<dbReference type="Gene3D" id="3.10.450.50">
    <property type="match status" value="1"/>
</dbReference>
<dbReference type="InterPro" id="IPR037401">
    <property type="entry name" value="SnoaL-like"/>
</dbReference>
<proteinExistence type="predicted"/>
<protein>
    <submittedName>
        <fullName evidence="2">SnoaL-like protein</fullName>
    </submittedName>
</protein>
<evidence type="ECO:0000313" key="2">
    <source>
        <dbReference type="EMBL" id="RKR86824.1"/>
    </source>
</evidence>
<keyword evidence="3" id="KW-1185">Reference proteome</keyword>
<organism evidence="2 3">
    <name type="scientific">Micromonospora pisi</name>
    <dbReference type="NCBI Taxonomy" id="589240"/>
    <lineage>
        <taxon>Bacteria</taxon>
        <taxon>Bacillati</taxon>
        <taxon>Actinomycetota</taxon>
        <taxon>Actinomycetes</taxon>
        <taxon>Micromonosporales</taxon>
        <taxon>Micromonosporaceae</taxon>
        <taxon>Micromonospora</taxon>
    </lineage>
</organism>
<dbReference type="RefSeq" id="WP_121155158.1">
    <property type="nucleotide sequence ID" value="NZ_RBKT01000001.1"/>
</dbReference>
<name>A0A495JEL4_9ACTN</name>
<dbReference type="SUPFAM" id="SSF54427">
    <property type="entry name" value="NTF2-like"/>
    <property type="match status" value="1"/>
</dbReference>
<dbReference type="InterPro" id="IPR032710">
    <property type="entry name" value="NTF2-like_dom_sf"/>
</dbReference>
<reference evidence="2 3" key="1">
    <citation type="submission" date="2018-10" db="EMBL/GenBank/DDBJ databases">
        <title>Sequencing the genomes of 1000 actinobacteria strains.</title>
        <authorList>
            <person name="Klenk H.-P."/>
        </authorList>
    </citation>
    <scope>NUCLEOTIDE SEQUENCE [LARGE SCALE GENOMIC DNA]</scope>
    <source>
        <strain evidence="2 3">DSM 45175</strain>
    </source>
</reference>
<sequence length="141" mass="15455">MPSEENLPGRNLGAYLTGYPVEVAFGEDDAATVFDRYHTPDFVLYNDGIPLDREKLLAHVRPARRRAASVHTELHETLVSGDRVAARYILTAVMVKGSVIATEIYMFGQLARDGRLQRVDQLTRLVPAPAVAAGSTVPPPQ</sequence>
<comment type="caution">
    <text evidence="2">The sequence shown here is derived from an EMBL/GenBank/DDBJ whole genome shotgun (WGS) entry which is preliminary data.</text>
</comment>
<dbReference type="Proteomes" id="UP000277671">
    <property type="component" value="Unassembled WGS sequence"/>
</dbReference>